<keyword evidence="1 3" id="KW-0238">DNA-binding</keyword>
<dbReference type="Proteomes" id="UP000184526">
    <property type="component" value="Unassembled WGS sequence"/>
</dbReference>
<dbReference type="RefSeq" id="WP_072832208.1">
    <property type="nucleotide sequence ID" value="NZ_FQXP01000009.1"/>
</dbReference>
<dbReference type="STRING" id="1121306.SAMN02745196_02351"/>
<gene>
    <name evidence="3" type="ORF">SAMN02745196_02351</name>
</gene>
<sequence>MSANKLLGLKIKNLRSSKSLELGIKITQSKLASELGISRSYLGDIESGRTKPSDEILNKLVTYFNVTLEYLLSEEPVEGNALKEDVYAKIPEEYSSKYKVTSRDVTRYMEEMKRSNEAFFLNDELNEDDKKEMLDLMSELFWKAKSINKEKRKKNK</sequence>
<dbReference type="InterPro" id="IPR001387">
    <property type="entry name" value="Cro/C1-type_HTH"/>
</dbReference>
<evidence type="ECO:0000313" key="3">
    <source>
        <dbReference type="EMBL" id="SHI01540.1"/>
    </source>
</evidence>
<evidence type="ECO:0000256" key="1">
    <source>
        <dbReference type="ARBA" id="ARBA00023125"/>
    </source>
</evidence>
<feature type="domain" description="HTH cro/C1-type" evidence="2">
    <location>
        <begin position="11"/>
        <end position="71"/>
    </location>
</feature>
<evidence type="ECO:0000259" key="2">
    <source>
        <dbReference type="PROSITE" id="PS50943"/>
    </source>
</evidence>
<dbReference type="CDD" id="cd00093">
    <property type="entry name" value="HTH_XRE"/>
    <property type="match status" value="1"/>
</dbReference>
<accession>A0A1M5XP04</accession>
<dbReference type="PANTHER" id="PTHR46558">
    <property type="entry name" value="TRACRIPTIONAL REGULATORY PROTEIN-RELATED-RELATED"/>
    <property type="match status" value="1"/>
</dbReference>
<keyword evidence="4" id="KW-1185">Reference proteome</keyword>
<dbReference type="AlphaFoldDB" id="A0A1M5XP04"/>
<dbReference type="InterPro" id="IPR010982">
    <property type="entry name" value="Lambda_DNA-bd_dom_sf"/>
</dbReference>
<dbReference type="SMART" id="SM00530">
    <property type="entry name" value="HTH_XRE"/>
    <property type="match status" value="1"/>
</dbReference>
<evidence type="ECO:0000313" key="4">
    <source>
        <dbReference type="Proteomes" id="UP000184526"/>
    </source>
</evidence>
<dbReference type="PROSITE" id="PS50943">
    <property type="entry name" value="HTH_CROC1"/>
    <property type="match status" value="1"/>
</dbReference>
<dbReference type="Gene3D" id="1.10.260.40">
    <property type="entry name" value="lambda repressor-like DNA-binding domains"/>
    <property type="match status" value="1"/>
</dbReference>
<name>A0A1M5XP04_9CLOT</name>
<reference evidence="3 4" key="1">
    <citation type="submission" date="2016-11" db="EMBL/GenBank/DDBJ databases">
        <authorList>
            <person name="Jaros S."/>
            <person name="Januszkiewicz K."/>
            <person name="Wedrychowicz H."/>
        </authorList>
    </citation>
    <scope>NUCLEOTIDE SEQUENCE [LARGE SCALE GENOMIC DNA]</scope>
    <source>
        <strain evidence="3 4">DSM 3089</strain>
    </source>
</reference>
<dbReference type="SUPFAM" id="SSF47413">
    <property type="entry name" value="lambda repressor-like DNA-binding domains"/>
    <property type="match status" value="1"/>
</dbReference>
<proteinExistence type="predicted"/>
<protein>
    <submittedName>
        <fullName evidence="3">DNA-binding transcriptional regulator, XRE-family HTH domain</fullName>
    </submittedName>
</protein>
<dbReference type="PANTHER" id="PTHR46558:SF4">
    <property type="entry name" value="DNA-BIDING PHAGE PROTEIN"/>
    <property type="match status" value="1"/>
</dbReference>
<dbReference type="OrthoDB" id="1786948at2"/>
<dbReference type="EMBL" id="FQXP01000009">
    <property type="protein sequence ID" value="SHI01540.1"/>
    <property type="molecule type" value="Genomic_DNA"/>
</dbReference>
<organism evidence="3 4">
    <name type="scientific">Clostridium collagenovorans DSM 3089</name>
    <dbReference type="NCBI Taxonomy" id="1121306"/>
    <lineage>
        <taxon>Bacteria</taxon>
        <taxon>Bacillati</taxon>
        <taxon>Bacillota</taxon>
        <taxon>Clostridia</taxon>
        <taxon>Eubacteriales</taxon>
        <taxon>Clostridiaceae</taxon>
        <taxon>Clostridium</taxon>
    </lineage>
</organism>
<dbReference type="GO" id="GO:0003677">
    <property type="term" value="F:DNA binding"/>
    <property type="evidence" value="ECO:0007669"/>
    <property type="project" value="UniProtKB-KW"/>
</dbReference>
<dbReference type="Pfam" id="PF01381">
    <property type="entry name" value="HTH_3"/>
    <property type="match status" value="1"/>
</dbReference>